<evidence type="ECO:0000256" key="2">
    <source>
        <dbReference type="SAM" id="Phobius"/>
    </source>
</evidence>
<gene>
    <name evidence="3" type="ORF">M9Y10_031150</name>
</gene>
<keyword evidence="2" id="KW-1133">Transmembrane helix</keyword>
<evidence type="ECO:0000313" key="4">
    <source>
        <dbReference type="Proteomes" id="UP001470230"/>
    </source>
</evidence>
<proteinExistence type="predicted"/>
<reference evidence="3 4" key="1">
    <citation type="submission" date="2024-04" db="EMBL/GenBank/DDBJ databases">
        <title>Tritrichomonas musculus Genome.</title>
        <authorList>
            <person name="Alves-Ferreira E."/>
            <person name="Grigg M."/>
            <person name="Lorenzi H."/>
            <person name="Galac M."/>
        </authorList>
    </citation>
    <scope>NUCLEOTIDE SEQUENCE [LARGE SCALE GENOMIC DNA]</scope>
    <source>
        <strain evidence="3 4">EAF2021</strain>
    </source>
</reference>
<evidence type="ECO:0000313" key="3">
    <source>
        <dbReference type="EMBL" id="KAK8840206.1"/>
    </source>
</evidence>
<feature type="region of interest" description="Disordered" evidence="1">
    <location>
        <begin position="297"/>
        <end position="375"/>
    </location>
</feature>
<keyword evidence="2" id="KW-0812">Transmembrane</keyword>
<comment type="caution">
    <text evidence="3">The sequence shown here is derived from an EMBL/GenBank/DDBJ whole genome shotgun (WGS) entry which is preliminary data.</text>
</comment>
<name>A0ABR2H229_9EUKA</name>
<organism evidence="3 4">
    <name type="scientific">Tritrichomonas musculus</name>
    <dbReference type="NCBI Taxonomy" id="1915356"/>
    <lineage>
        <taxon>Eukaryota</taxon>
        <taxon>Metamonada</taxon>
        <taxon>Parabasalia</taxon>
        <taxon>Tritrichomonadida</taxon>
        <taxon>Tritrichomonadidae</taxon>
        <taxon>Tritrichomonas</taxon>
    </lineage>
</organism>
<feature type="compositionally biased region" description="Low complexity" evidence="1">
    <location>
        <begin position="313"/>
        <end position="326"/>
    </location>
</feature>
<feature type="transmembrane region" description="Helical" evidence="2">
    <location>
        <begin position="486"/>
        <end position="509"/>
    </location>
</feature>
<keyword evidence="2" id="KW-0472">Membrane</keyword>
<keyword evidence="4" id="KW-1185">Reference proteome</keyword>
<dbReference type="Proteomes" id="UP001470230">
    <property type="component" value="Unassembled WGS sequence"/>
</dbReference>
<dbReference type="EMBL" id="JAPFFF010000048">
    <property type="protein sequence ID" value="KAK8840206.1"/>
    <property type="molecule type" value="Genomic_DNA"/>
</dbReference>
<protein>
    <submittedName>
        <fullName evidence="3">Uncharacterized protein</fullName>
    </submittedName>
</protein>
<evidence type="ECO:0000256" key="1">
    <source>
        <dbReference type="SAM" id="MobiDB-lite"/>
    </source>
</evidence>
<sequence>MATLYYQHTLVLFDNETISINNSIFYHCHSPNSGGSIYFINQVGKLDISDVFFYNCLSYMIGGAIYCDSKEVSLTSLTFSLCNAVNSQAGYFQTTEYCTYSRLLFYNCFIPGEITYDGPVLDIIDKYEDNWDMSSFTDINASYNTIKTSFLCPLISIHSNGYYGFYMTFFTLFENTCPIEIKISGDNYPMANAQYLNLVQNHVSAAVFLIESALLFALECFIGHDYGVSYFPKQTPNPTQSPMATLVPPTAPNFTLHGYRRSTEKVERHFQYVFSREKRKFEKVFFVPQREVAKNVQAAQMAKMANRNKQSHNHNAAPNKDNNNNNHNHRYSANKDNNNNNNNHNYRYSTNKDRSDENYNSNRYSTDKSNDRYSNYNRYGTGSYYKNYKNVHFGAGYGGGGRRPSEISDAVLALFRGESSYISFDSSMIDYPEIEFVECEEQCFISDFETYPIDEHTLISISIEIEDETTEASYIVVRFPTNAMNIAIICIIVAASIALYVMVMSVVCFRARAVNENADSPL</sequence>
<accession>A0ABR2H229</accession>
<feature type="compositionally biased region" description="Low complexity" evidence="1">
    <location>
        <begin position="334"/>
        <end position="345"/>
    </location>
</feature>